<feature type="transmembrane region" description="Helical" evidence="1">
    <location>
        <begin position="84"/>
        <end position="106"/>
    </location>
</feature>
<comment type="caution">
    <text evidence="2">The sequence shown here is derived from an EMBL/GenBank/DDBJ whole genome shotgun (WGS) entry which is preliminary data.</text>
</comment>
<keyword evidence="1" id="KW-0812">Transmembrane</keyword>
<evidence type="ECO:0000313" key="3">
    <source>
        <dbReference type="Proteomes" id="UP000321635"/>
    </source>
</evidence>
<accession>A0A511X8K8</accession>
<dbReference type="STRING" id="1120919.GCA_000429165_02112"/>
<gene>
    <name evidence="2" type="ORF">ANI02nite_11640</name>
</gene>
<feature type="transmembrane region" description="Helical" evidence="1">
    <location>
        <begin position="151"/>
        <end position="175"/>
    </location>
</feature>
<evidence type="ECO:0000256" key="1">
    <source>
        <dbReference type="SAM" id="Phobius"/>
    </source>
</evidence>
<organism evidence="2 3">
    <name type="scientific">Acetobacter nitrogenifigens DSM 23921 = NBRC 105050</name>
    <dbReference type="NCBI Taxonomy" id="1120919"/>
    <lineage>
        <taxon>Bacteria</taxon>
        <taxon>Pseudomonadati</taxon>
        <taxon>Pseudomonadota</taxon>
        <taxon>Alphaproteobacteria</taxon>
        <taxon>Acetobacterales</taxon>
        <taxon>Acetobacteraceae</taxon>
        <taxon>Acetobacter</taxon>
    </lineage>
</organism>
<keyword evidence="1" id="KW-0472">Membrane</keyword>
<dbReference type="EMBL" id="BJYF01000006">
    <property type="protein sequence ID" value="GEN59280.1"/>
    <property type="molecule type" value="Genomic_DNA"/>
</dbReference>
<reference evidence="2 3" key="1">
    <citation type="submission" date="2019-07" db="EMBL/GenBank/DDBJ databases">
        <title>Whole genome shotgun sequence of Acetobacter nitrogenifigens NBRC 105050.</title>
        <authorList>
            <person name="Hosoyama A."/>
            <person name="Uohara A."/>
            <person name="Ohji S."/>
            <person name="Ichikawa N."/>
        </authorList>
    </citation>
    <scope>NUCLEOTIDE SEQUENCE [LARGE SCALE GENOMIC DNA]</scope>
    <source>
        <strain evidence="2 3">NBRC 105050</strain>
    </source>
</reference>
<feature type="transmembrane region" description="Helical" evidence="1">
    <location>
        <begin position="112"/>
        <end position="139"/>
    </location>
</feature>
<keyword evidence="3" id="KW-1185">Reference proteome</keyword>
<proteinExistence type="predicted"/>
<dbReference type="Proteomes" id="UP000321635">
    <property type="component" value="Unassembled WGS sequence"/>
</dbReference>
<protein>
    <submittedName>
        <fullName evidence="2">Membrane protein</fullName>
    </submittedName>
</protein>
<evidence type="ECO:0000313" key="2">
    <source>
        <dbReference type="EMBL" id="GEN59280.1"/>
    </source>
</evidence>
<keyword evidence="1" id="KW-1133">Transmembrane helix</keyword>
<dbReference type="Pfam" id="PF22564">
    <property type="entry name" value="HAAS"/>
    <property type="match status" value="1"/>
</dbReference>
<sequence>MNMNENRFVRESFLGRMRAGLKGMPRPVIEETINEYAAHFDAGVANGRSEEDIAQGLGDPSRLAREIRAEDGVRRWRDERTFYAAMRAVFGMIGLLAVDVFLVLPLLFIVGIFLFVVIVVGVTFSIVGAILTPLGLMGIGAFMNADWLQGVLIGLGMLCAGVALCAFGLLVSIVAMNMLVSYGRAHYRTIAAPSEI</sequence>
<name>A0A511X8K8_9PROT</name>
<dbReference type="AlphaFoldDB" id="A0A511X8K8"/>